<evidence type="ECO:0000256" key="2">
    <source>
        <dbReference type="SAM" id="Phobius"/>
    </source>
</evidence>
<dbReference type="EMBL" id="SMKP01000004">
    <property type="protein sequence ID" value="TDD25775.1"/>
    <property type="molecule type" value="Genomic_DNA"/>
</dbReference>
<reference evidence="4 5" key="1">
    <citation type="submission" date="2019-03" db="EMBL/GenBank/DDBJ databases">
        <title>Draft genome sequences of novel Actinobacteria.</title>
        <authorList>
            <person name="Sahin N."/>
            <person name="Ay H."/>
            <person name="Saygin H."/>
        </authorList>
    </citation>
    <scope>NUCLEOTIDE SEQUENCE [LARGE SCALE GENOMIC DNA]</scope>
    <source>
        <strain evidence="4 5">KC712</strain>
    </source>
</reference>
<keyword evidence="5" id="KW-1185">Reference proteome</keyword>
<sequence>MTPAVFERLADITSLIIVATISTEELDTRIASDREKVERIVGRTRRVTLPPHDEDRAGGHDLAADPARTGRGRHERPRLSRRRTVTLFVLAVAILVGVPVVIFWRSSGCFPVVQLNVLTTPEKQALVEDRARAFERELMKTGQCAVTIQVSTARSAHTAIDLLSNGWGDEALLTAPRPHVWLPGSALDLEQAKRLTEQRDLLEFTPESLGSIARSRLVLAVPPSYQEWTGRSSFTWPEVSNAVARGELLLARSGPRSSSSGLAATMALYRHAPGGTGDVHHRIEQNLESPDHEGSYDLMCAVRHSFPPPAQPFAVLTTDKVVEDYNAGRPLRADCPKRTTPEGERLHMLVPAEQPVLLDHPYVLIGALTPRRDEAARALHTYLRSPASESALKKHHFAPPGKDDGAGTPPGGVEEVLGIWERARKPTRLLVALDVSGDMRDGLRGSPMNNRLAAAAAEVYTAVGGMGPRDQVGLWTFADRPGDIDHEELMEIGETTKDETLPARLQERLNALKPESHPGADPRDVVHDAIDRLRETSDDEGEDEAIDAVLLITSGDESPDRIPADLRPPVSTPVFVVALGLNGCAERTSLRRIAEQTRGQCYDVPGAEAMERAFDGLAVSLWGGGTSGETS</sequence>
<evidence type="ECO:0000259" key="3">
    <source>
        <dbReference type="PROSITE" id="PS50234"/>
    </source>
</evidence>
<dbReference type="AlphaFoldDB" id="A0A4R4X649"/>
<dbReference type="Proteomes" id="UP000294543">
    <property type="component" value="Unassembled WGS sequence"/>
</dbReference>
<keyword evidence="2" id="KW-0812">Transmembrane</keyword>
<dbReference type="SUPFAM" id="SSF53300">
    <property type="entry name" value="vWA-like"/>
    <property type="match status" value="1"/>
</dbReference>
<evidence type="ECO:0000313" key="5">
    <source>
        <dbReference type="Proteomes" id="UP000294543"/>
    </source>
</evidence>
<protein>
    <submittedName>
        <fullName evidence="4">VWA domain-containing protein</fullName>
    </submittedName>
</protein>
<dbReference type="InterPro" id="IPR002035">
    <property type="entry name" value="VWF_A"/>
</dbReference>
<dbReference type="Pfam" id="PF13531">
    <property type="entry name" value="SBP_bac_11"/>
    <property type="match status" value="1"/>
</dbReference>
<name>A0A4R4X649_9ACTN</name>
<dbReference type="SMART" id="SM00327">
    <property type="entry name" value="VWA"/>
    <property type="match status" value="1"/>
</dbReference>
<keyword evidence="2" id="KW-1133">Transmembrane helix</keyword>
<gene>
    <name evidence="4" type="ORF">E1294_02365</name>
</gene>
<feature type="domain" description="VWFA" evidence="3">
    <location>
        <begin position="428"/>
        <end position="617"/>
    </location>
</feature>
<keyword evidence="2" id="KW-0472">Membrane</keyword>
<dbReference type="PROSITE" id="PS50234">
    <property type="entry name" value="VWFA"/>
    <property type="match status" value="1"/>
</dbReference>
<evidence type="ECO:0000256" key="1">
    <source>
        <dbReference type="SAM" id="MobiDB-lite"/>
    </source>
</evidence>
<dbReference type="Gene3D" id="3.40.50.410">
    <property type="entry name" value="von Willebrand factor, type A domain"/>
    <property type="match status" value="1"/>
</dbReference>
<dbReference type="InterPro" id="IPR036465">
    <property type="entry name" value="vWFA_dom_sf"/>
</dbReference>
<feature type="transmembrane region" description="Helical" evidence="2">
    <location>
        <begin position="85"/>
        <end position="104"/>
    </location>
</feature>
<feature type="region of interest" description="Disordered" evidence="1">
    <location>
        <begin position="390"/>
        <end position="412"/>
    </location>
</feature>
<organism evidence="4 5">
    <name type="scientific">Nonomuraea diastatica</name>
    <dbReference type="NCBI Taxonomy" id="1848329"/>
    <lineage>
        <taxon>Bacteria</taxon>
        <taxon>Bacillati</taxon>
        <taxon>Actinomycetota</taxon>
        <taxon>Actinomycetes</taxon>
        <taxon>Streptosporangiales</taxon>
        <taxon>Streptosporangiaceae</taxon>
        <taxon>Nonomuraea</taxon>
    </lineage>
</organism>
<dbReference type="RefSeq" id="WP_132503958.1">
    <property type="nucleotide sequence ID" value="NZ_SMKP01000004.1"/>
</dbReference>
<evidence type="ECO:0000313" key="4">
    <source>
        <dbReference type="EMBL" id="TDD25775.1"/>
    </source>
</evidence>
<feature type="compositionally biased region" description="Basic and acidic residues" evidence="1">
    <location>
        <begin position="51"/>
        <end position="63"/>
    </location>
</feature>
<proteinExistence type="predicted"/>
<comment type="caution">
    <text evidence="4">The sequence shown here is derived from an EMBL/GenBank/DDBJ whole genome shotgun (WGS) entry which is preliminary data.</text>
</comment>
<dbReference type="OrthoDB" id="491589at2"/>
<accession>A0A4R4X649</accession>
<dbReference type="CDD" id="cd00198">
    <property type="entry name" value="vWFA"/>
    <property type="match status" value="1"/>
</dbReference>
<feature type="region of interest" description="Disordered" evidence="1">
    <location>
        <begin position="47"/>
        <end position="76"/>
    </location>
</feature>